<feature type="region of interest" description="Disordered" evidence="1">
    <location>
        <begin position="114"/>
        <end position="186"/>
    </location>
</feature>
<protein>
    <recommendedName>
        <fullName evidence="2">MADF domain-containing protein</fullName>
    </recommendedName>
</protein>
<name>A0A1E1VX84_PECGO</name>
<evidence type="ECO:0000256" key="1">
    <source>
        <dbReference type="SAM" id="MobiDB-lite"/>
    </source>
</evidence>
<dbReference type="InterPro" id="IPR004210">
    <property type="entry name" value="BESS_motif"/>
</dbReference>
<dbReference type="PANTHER" id="PTHR12243">
    <property type="entry name" value="MADF DOMAIN TRANSCRIPTION FACTOR"/>
    <property type="match status" value="1"/>
</dbReference>
<feature type="domain" description="MADF" evidence="2">
    <location>
        <begin position="21"/>
        <end position="107"/>
    </location>
</feature>
<dbReference type="EMBL" id="GDQN01011724">
    <property type="protein sequence ID" value="JAT79330.1"/>
    <property type="molecule type" value="Transcribed_RNA"/>
</dbReference>
<reference evidence="3" key="1">
    <citation type="submission" date="2015-09" db="EMBL/GenBank/DDBJ databases">
        <title>De novo assembly of Pectinophora gossypiella (Pink Bollworm) gut transcriptome.</title>
        <authorList>
            <person name="Tassone E.E."/>
        </authorList>
    </citation>
    <scope>NUCLEOTIDE SEQUENCE</scope>
</reference>
<dbReference type="OrthoDB" id="10262320at2759"/>
<dbReference type="PANTHER" id="PTHR12243:SF67">
    <property type="entry name" value="COREPRESSOR OF PANGOLIN, ISOFORM A-RELATED"/>
    <property type="match status" value="1"/>
</dbReference>
<dbReference type="AlphaFoldDB" id="A0A1E1VX84"/>
<dbReference type="Pfam" id="PF02944">
    <property type="entry name" value="BESS"/>
    <property type="match status" value="1"/>
</dbReference>
<accession>A0A1E1VX84</accession>
<feature type="non-terminal residue" evidence="3">
    <location>
        <position position="1"/>
    </location>
</feature>
<gene>
    <name evidence="3" type="ORF">g.1679</name>
</gene>
<sequence length="260" mass="29745">SPSLVVSALVAMVFSEKLDIKLIKLVKSNPVLYNTNDARYMDLNAREVTWQKIGDELKRPAADCKVRWIHIRDVHRRILKKYLNNSGQKQKPYKYESALTFMRHYYKDMSLPQEEFESDDNNDNDDQVEKDGSDEATTDSDVSTKPVKKKQAKKAKPNKKKKKINVKTELNSPQPSSLDNVGEPELDPRDPIDAFLLSIGATLKSFTPYHLNLAKSKIFSVVQEHELQQIVQHERPDAQTCDVKVLSTSSQNHTVYLNNC</sequence>
<feature type="compositionally biased region" description="Acidic residues" evidence="1">
    <location>
        <begin position="114"/>
        <end position="126"/>
    </location>
</feature>
<dbReference type="InterPro" id="IPR006578">
    <property type="entry name" value="MADF-dom"/>
</dbReference>
<feature type="compositionally biased region" description="Polar residues" evidence="1">
    <location>
        <begin position="168"/>
        <end position="179"/>
    </location>
</feature>
<dbReference type="PROSITE" id="PS51029">
    <property type="entry name" value="MADF"/>
    <property type="match status" value="1"/>
</dbReference>
<dbReference type="Pfam" id="PF10545">
    <property type="entry name" value="MADF_DNA_bdg"/>
    <property type="match status" value="1"/>
</dbReference>
<dbReference type="GO" id="GO:0003677">
    <property type="term" value="F:DNA binding"/>
    <property type="evidence" value="ECO:0007669"/>
    <property type="project" value="InterPro"/>
</dbReference>
<feature type="compositionally biased region" description="Basic residues" evidence="1">
    <location>
        <begin position="146"/>
        <end position="165"/>
    </location>
</feature>
<dbReference type="SMART" id="SM00595">
    <property type="entry name" value="MADF"/>
    <property type="match status" value="1"/>
</dbReference>
<evidence type="ECO:0000313" key="3">
    <source>
        <dbReference type="EMBL" id="JAT79330.1"/>
    </source>
</evidence>
<proteinExistence type="predicted"/>
<evidence type="ECO:0000259" key="2">
    <source>
        <dbReference type="PROSITE" id="PS51029"/>
    </source>
</evidence>
<organism evidence="3">
    <name type="scientific">Pectinophora gossypiella</name>
    <name type="common">Cotton pink bollworm</name>
    <name type="synonym">Depressaria gossypiella</name>
    <dbReference type="NCBI Taxonomy" id="13191"/>
    <lineage>
        <taxon>Eukaryota</taxon>
        <taxon>Metazoa</taxon>
        <taxon>Ecdysozoa</taxon>
        <taxon>Arthropoda</taxon>
        <taxon>Hexapoda</taxon>
        <taxon>Insecta</taxon>
        <taxon>Pterygota</taxon>
        <taxon>Neoptera</taxon>
        <taxon>Endopterygota</taxon>
        <taxon>Lepidoptera</taxon>
        <taxon>Glossata</taxon>
        <taxon>Ditrysia</taxon>
        <taxon>Gelechioidea</taxon>
        <taxon>Gelechiidae</taxon>
        <taxon>Apatetrinae</taxon>
        <taxon>Pectinophora</taxon>
    </lineage>
</organism>
<dbReference type="InterPro" id="IPR039353">
    <property type="entry name" value="TF_Adf1"/>
</dbReference>